<dbReference type="HOGENOM" id="CLU_010245_2_0_1"/>
<keyword evidence="11" id="KW-1185">Reference proteome</keyword>
<dbReference type="GO" id="GO:0005524">
    <property type="term" value="F:ATP binding"/>
    <property type="evidence" value="ECO:0007669"/>
    <property type="project" value="UniProtKB-KW"/>
</dbReference>
<evidence type="ECO:0000256" key="9">
    <source>
        <dbReference type="ARBA" id="ARBA00031547"/>
    </source>
</evidence>
<keyword evidence="8" id="KW-0460">Magnesium</keyword>
<dbReference type="OrthoDB" id="10254721at2759"/>
<keyword evidence="4" id="KW-0548">Nucleotidyltransferase</keyword>
<keyword evidence="6" id="KW-0547">Nucleotide-binding</keyword>
<reference evidence="10 11" key="1">
    <citation type="submission" date="2014-04" db="EMBL/GenBank/DDBJ databases">
        <authorList>
            <consortium name="DOE Joint Genome Institute"/>
            <person name="Kuo A."/>
            <person name="Gay G."/>
            <person name="Dore J."/>
            <person name="Kohler A."/>
            <person name="Nagy L.G."/>
            <person name="Floudas D."/>
            <person name="Copeland A."/>
            <person name="Barry K.W."/>
            <person name="Cichocki N."/>
            <person name="Veneault-Fourrey C."/>
            <person name="LaButti K."/>
            <person name="Lindquist E.A."/>
            <person name="Lipzen A."/>
            <person name="Lundell T."/>
            <person name="Morin E."/>
            <person name="Murat C."/>
            <person name="Sun H."/>
            <person name="Tunlid A."/>
            <person name="Henrissat B."/>
            <person name="Grigoriev I.V."/>
            <person name="Hibbett D.S."/>
            <person name="Martin F."/>
            <person name="Nordberg H.P."/>
            <person name="Cantor M.N."/>
            <person name="Hua S.X."/>
        </authorList>
    </citation>
    <scope>NUCLEOTIDE SEQUENCE [LARGE SCALE GENOMIC DNA]</scope>
    <source>
        <strain evidence="11">h7</strain>
    </source>
</reference>
<dbReference type="GO" id="GO:0005739">
    <property type="term" value="C:mitochondrion"/>
    <property type="evidence" value="ECO:0007669"/>
    <property type="project" value="TreeGrafter"/>
</dbReference>
<proteinExistence type="inferred from homology"/>
<evidence type="ECO:0000313" key="11">
    <source>
        <dbReference type="Proteomes" id="UP000053424"/>
    </source>
</evidence>
<keyword evidence="7" id="KW-0067">ATP-binding</keyword>
<dbReference type="InterPro" id="IPR003846">
    <property type="entry name" value="SelO"/>
</dbReference>
<gene>
    <name evidence="10" type="ORF">M413DRAFT_19669</name>
</gene>
<dbReference type="AlphaFoldDB" id="A0A0C3C8Q7"/>
<comment type="similarity">
    <text evidence="2">Belongs to the SELO family.</text>
</comment>
<dbReference type="Proteomes" id="UP000053424">
    <property type="component" value="Unassembled WGS sequence"/>
</dbReference>
<evidence type="ECO:0000256" key="8">
    <source>
        <dbReference type="ARBA" id="ARBA00022842"/>
    </source>
</evidence>
<evidence type="ECO:0000256" key="4">
    <source>
        <dbReference type="ARBA" id="ARBA00022695"/>
    </source>
</evidence>
<evidence type="ECO:0000256" key="5">
    <source>
        <dbReference type="ARBA" id="ARBA00022723"/>
    </source>
</evidence>
<dbReference type="EMBL" id="KN831784">
    <property type="protein sequence ID" value="KIM39976.1"/>
    <property type="molecule type" value="Genomic_DNA"/>
</dbReference>
<protein>
    <recommendedName>
        <fullName evidence="9">Selenoprotein O</fullName>
    </recommendedName>
</protein>
<dbReference type="Pfam" id="PF02696">
    <property type="entry name" value="SelO"/>
    <property type="match status" value="1"/>
</dbReference>
<evidence type="ECO:0000313" key="10">
    <source>
        <dbReference type="EMBL" id="KIM39976.1"/>
    </source>
</evidence>
<dbReference type="PANTHER" id="PTHR32057:SF14">
    <property type="entry name" value="PROTEIN ADENYLYLTRANSFERASE SELO, MITOCHONDRIAL"/>
    <property type="match status" value="1"/>
</dbReference>
<keyword evidence="3" id="KW-0808">Transferase</keyword>
<keyword evidence="5" id="KW-0479">Metal-binding</keyword>
<dbReference type="STRING" id="686832.A0A0C3C8Q7"/>
<reference evidence="11" key="2">
    <citation type="submission" date="2015-01" db="EMBL/GenBank/DDBJ databases">
        <title>Evolutionary Origins and Diversification of the Mycorrhizal Mutualists.</title>
        <authorList>
            <consortium name="DOE Joint Genome Institute"/>
            <consortium name="Mycorrhizal Genomics Consortium"/>
            <person name="Kohler A."/>
            <person name="Kuo A."/>
            <person name="Nagy L.G."/>
            <person name="Floudas D."/>
            <person name="Copeland A."/>
            <person name="Barry K.W."/>
            <person name="Cichocki N."/>
            <person name="Veneault-Fourrey C."/>
            <person name="LaButti K."/>
            <person name="Lindquist E.A."/>
            <person name="Lipzen A."/>
            <person name="Lundell T."/>
            <person name="Morin E."/>
            <person name="Murat C."/>
            <person name="Riley R."/>
            <person name="Ohm R."/>
            <person name="Sun H."/>
            <person name="Tunlid A."/>
            <person name="Henrissat B."/>
            <person name="Grigoriev I.V."/>
            <person name="Hibbett D.S."/>
            <person name="Martin F."/>
        </authorList>
    </citation>
    <scope>NUCLEOTIDE SEQUENCE [LARGE SCALE GENOMIC DNA]</scope>
    <source>
        <strain evidence="11">h7</strain>
    </source>
</reference>
<sequence>MATTPKFPISALPLAPKSQLLIHNLTPDVHTPSPELFRAKVLKESPSLQRRARLLQGPCHFSYVSPFPIPFPYEIEAPASAASDDSQGSYIEKWLAEREAIHILPKHPNYPQAPLRKYRAELRDQPLDLIGISETGLRDCLPHLDVGDAFAVLGAPSLTSEFDDEGDPQPSDIKEVVEARQDLIDVLSGQFTLMSDDDGPVSFAPWSLRYSGHQFGSWAGQLGDGRATTIHVTPHPSDPSLVYELQLKGAGRTPFSRSADGLAVLRSSIREYLCSEVLEALKIPTTRALSLVSLPALPVQRERVETACVLTRMAPSFIRIGNFEAFNGPTNMFFFGGGQQKPDWDGLRILGEWVTDKVLKLDVEPGTSWGKQLVLDVARRNAKMVAGWQAYGFMHGVINTDNVSVLGLTIDYGPYAFMDMFDPHHICNHTDELGRYAYKYQPNMIVYAIRALLDALAPLIGAEAELDGKAVGAGWADGASKEKIEAWTKKGLELRDEVDKVVQETSAVEYGCLLRKRLGLRRQVSNDESRLFKPLLDLMEQQHLDFFSTFRNLCSFKPSLLTQLDAAPTSDNNTSISPGLHQFITKLLAGSVEQERLNHGEATSEWLEWLERYAARIGDERAEWSEFTDVDSARATEMRGANPRFVLRQWVLEDVIKRVERDSDSGKRVLAKVMHMVSNPYEPWGAEDDERPESELTKEEIEERKFCGVGEKKMLGFQCSCSS</sequence>
<organism evidence="10 11">
    <name type="scientific">Hebeloma cylindrosporum</name>
    <dbReference type="NCBI Taxonomy" id="76867"/>
    <lineage>
        <taxon>Eukaryota</taxon>
        <taxon>Fungi</taxon>
        <taxon>Dikarya</taxon>
        <taxon>Basidiomycota</taxon>
        <taxon>Agaricomycotina</taxon>
        <taxon>Agaricomycetes</taxon>
        <taxon>Agaricomycetidae</taxon>
        <taxon>Agaricales</taxon>
        <taxon>Agaricineae</taxon>
        <taxon>Hymenogastraceae</taxon>
        <taxon>Hebeloma</taxon>
    </lineage>
</organism>
<evidence type="ECO:0000256" key="6">
    <source>
        <dbReference type="ARBA" id="ARBA00022741"/>
    </source>
</evidence>
<dbReference type="GO" id="GO:0046872">
    <property type="term" value="F:metal ion binding"/>
    <property type="evidence" value="ECO:0007669"/>
    <property type="project" value="UniProtKB-KW"/>
</dbReference>
<comment type="cofactor">
    <cofactor evidence="1">
        <name>Mg(2+)</name>
        <dbReference type="ChEBI" id="CHEBI:18420"/>
    </cofactor>
</comment>
<name>A0A0C3C8Q7_HEBCY</name>
<evidence type="ECO:0000256" key="7">
    <source>
        <dbReference type="ARBA" id="ARBA00022840"/>
    </source>
</evidence>
<dbReference type="PANTHER" id="PTHR32057">
    <property type="entry name" value="PROTEIN ADENYLYLTRANSFERASE SELO, MITOCHONDRIAL"/>
    <property type="match status" value="1"/>
</dbReference>
<dbReference type="GO" id="GO:0070733">
    <property type="term" value="F:AMPylase activity"/>
    <property type="evidence" value="ECO:0007669"/>
    <property type="project" value="TreeGrafter"/>
</dbReference>
<accession>A0A0C3C8Q7</accession>
<evidence type="ECO:0000256" key="2">
    <source>
        <dbReference type="ARBA" id="ARBA00009747"/>
    </source>
</evidence>
<evidence type="ECO:0000256" key="1">
    <source>
        <dbReference type="ARBA" id="ARBA00001946"/>
    </source>
</evidence>
<evidence type="ECO:0000256" key="3">
    <source>
        <dbReference type="ARBA" id="ARBA00022679"/>
    </source>
</evidence>